<gene>
    <name evidence="2" type="ORF">GCM10023224_05160</name>
</gene>
<name>A0ABP9G631_9ACTN</name>
<feature type="compositionally biased region" description="Low complexity" evidence="1">
    <location>
        <begin position="527"/>
        <end position="537"/>
    </location>
</feature>
<proteinExistence type="predicted"/>
<dbReference type="EMBL" id="BAABIK010000002">
    <property type="protein sequence ID" value="GAA4928818.1"/>
    <property type="molecule type" value="Genomic_DNA"/>
</dbReference>
<dbReference type="Proteomes" id="UP001499993">
    <property type="component" value="Unassembled WGS sequence"/>
</dbReference>
<evidence type="ECO:0008006" key="4">
    <source>
        <dbReference type="Google" id="ProtNLM"/>
    </source>
</evidence>
<dbReference type="RefSeq" id="WP_345555294.1">
    <property type="nucleotide sequence ID" value="NZ_BAABIK010000002.1"/>
</dbReference>
<protein>
    <recommendedName>
        <fullName evidence="4">Phage portal protein, SPP1 Gp6-like</fullName>
    </recommendedName>
</protein>
<dbReference type="InterPro" id="IPR021145">
    <property type="entry name" value="Portal_protein_SPP1_Gp6-like"/>
</dbReference>
<evidence type="ECO:0000313" key="2">
    <source>
        <dbReference type="EMBL" id="GAA4928818.1"/>
    </source>
</evidence>
<keyword evidence="3" id="KW-1185">Reference proteome</keyword>
<organism evidence="2 3">
    <name type="scientific">Streptomonospora halophila</name>
    <dbReference type="NCBI Taxonomy" id="427369"/>
    <lineage>
        <taxon>Bacteria</taxon>
        <taxon>Bacillati</taxon>
        <taxon>Actinomycetota</taxon>
        <taxon>Actinomycetes</taxon>
        <taxon>Streptosporangiales</taxon>
        <taxon>Nocardiopsidaceae</taxon>
        <taxon>Streptomonospora</taxon>
    </lineage>
</organism>
<feature type="compositionally biased region" description="Polar residues" evidence="1">
    <location>
        <begin position="495"/>
        <end position="505"/>
    </location>
</feature>
<reference evidence="3" key="1">
    <citation type="journal article" date="2019" name="Int. J. Syst. Evol. Microbiol.">
        <title>The Global Catalogue of Microorganisms (GCM) 10K type strain sequencing project: providing services to taxonomists for standard genome sequencing and annotation.</title>
        <authorList>
            <consortium name="The Broad Institute Genomics Platform"/>
            <consortium name="The Broad Institute Genome Sequencing Center for Infectious Disease"/>
            <person name="Wu L."/>
            <person name="Ma J."/>
        </authorList>
    </citation>
    <scope>NUCLEOTIDE SEQUENCE [LARGE SCALE GENOMIC DNA]</scope>
    <source>
        <strain evidence="3">JCM 18123</strain>
    </source>
</reference>
<feature type="region of interest" description="Disordered" evidence="1">
    <location>
        <begin position="489"/>
        <end position="545"/>
    </location>
</feature>
<accession>A0ABP9G631</accession>
<evidence type="ECO:0000313" key="3">
    <source>
        <dbReference type="Proteomes" id="UP001499993"/>
    </source>
</evidence>
<sequence>MPLPDGDVPWPPKDTERPMAHYDAWAAWYSGDPDQLASVYGGHNHGPYGQQPRPRPSTYRGGVVGTIAKWFWGAPPNAAQQPTRLHVPIAGDIAAVNADLLYGEPPTLAVEDKATQDRLDELMTAGGLHAALLEGAEIASAYGGVFLRVGWNRQVADHPLVDAIAPDCAAPEWTGQHLRAVTFWRILSEPDETMVVRHLERHEPEVVYHGLYHGSRDNLGTKQPLKSNPETEHLAERITTGAKRLAVEYLPNMRPNRVIRGTPLGRSDYSGVEHLMDALDEAWSSWMRDIRLGKGRLVVPDSFLQNRGRGQAAGFDVEQELYAPVNELQGAKDSLANMMQPVQFEIRVDEHSRTCAELTEQIVRGSGFSAQTFGESKDLAVTATEVQHRERRTYSTRGRKIQYQDPRVSSLAQTVLEIDKAQFASRVAPQRPTLDWPDGVQESPERIATTAELLQRARAASTQTLVQMVNPDWDDTEVQAEVKRIESAEQEALSRASSALVSGQGNEEETDGGSEQGRAGEGGQQGQGDARQGGQRRPVPSAKPR</sequence>
<dbReference type="Pfam" id="PF05133">
    <property type="entry name" value="SPP1_portal"/>
    <property type="match status" value="1"/>
</dbReference>
<comment type="caution">
    <text evidence="2">The sequence shown here is derived from an EMBL/GenBank/DDBJ whole genome shotgun (WGS) entry which is preliminary data.</text>
</comment>
<evidence type="ECO:0000256" key="1">
    <source>
        <dbReference type="SAM" id="MobiDB-lite"/>
    </source>
</evidence>